<name>A0A8K0QT13_9PLEO</name>
<evidence type="ECO:0000256" key="1">
    <source>
        <dbReference type="SAM" id="Phobius"/>
    </source>
</evidence>
<sequence>MPPNRARPRHRPFTPATIAGIFSLVLPTCSMIRLYSSTHSVLPLAWTCVASGVTFLYYGYDKMQARNMEWRVKETTLHMLALVGGWPGALMGMHFFQHKTRKTGFQAVFWGIVIIWEGVWWGVLTGGIQAG</sequence>
<proteinExistence type="predicted"/>
<feature type="transmembrane region" description="Helical" evidence="1">
    <location>
        <begin position="12"/>
        <end position="35"/>
    </location>
</feature>
<evidence type="ECO:0000313" key="3">
    <source>
        <dbReference type="Proteomes" id="UP000813461"/>
    </source>
</evidence>
<feature type="transmembrane region" description="Helical" evidence="1">
    <location>
        <begin position="41"/>
        <end position="58"/>
    </location>
</feature>
<reference evidence="2" key="1">
    <citation type="journal article" date="2021" name="Nat. Commun.">
        <title>Genetic determinants of endophytism in the Arabidopsis root mycobiome.</title>
        <authorList>
            <person name="Mesny F."/>
            <person name="Miyauchi S."/>
            <person name="Thiergart T."/>
            <person name="Pickel B."/>
            <person name="Atanasova L."/>
            <person name="Karlsson M."/>
            <person name="Huettel B."/>
            <person name="Barry K.W."/>
            <person name="Haridas S."/>
            <person name="Chen C."/>
            <person name="Bauer D."/>
            <person name="Andreopoulos W."/>
            <person name="Pangilinan J."/>
            <person name="LaButti K."/>
            <person name="Riley R."/>
            <person name="Lipzen A."/>
            <person name="Clum A."/>
            <person name="Drula E."/>
            <person name="Henrissat B."/>
            <person name="Kohler A."/>
            <person name="Grigoriev I.V."/>
            <person name="Martin F.M."/>
            <person name="Hacquard S."/>
        </authorList>
    </citation>
    <scope>NUCLEOTIDE SEQUENCE</scope>
    <source>
        <strain evidence="2">MPI-SDFR-AT-0120</strain>
    </source>
</reference>
<keyword evidence="1" id="KW-1133">Transmembrane helix</keyword>
<dbReference type="AlphaFoldDB" id="A0A8K0QT13"/>
<feature type="transmembrane region" description="Helical" evidence="1">
    <location>
        <begin position="79"/>
        <end position="96"/>
    </location>
</feature>
<feature type="transmembrane region" description="Helical" evidence="1">
    <location>
        <begin position="108"/>
        <end position="128"/>
    </location>
</feature>
<dbReference type="OrthoDB" id="10259680at2759"/>
<organism evidence="2 3">
    <name type="scientific">Paraphoma chrysanthemicola</name>
    <dbReference type="NCBI Taxonomy" id="798071"/>
    <lineage>
        <taxon>Eukaryota</taxon>
        <taxon>Fungi</taxon>
        <taxon>Dikarya</taxon>
        <taxon>Ascomycota</taxon>
        <taxon>Pezizomycotina</taxon>
        <taxon>Dothideomycetes</taxon>
        <taxon>Pleosporomycetidae</taxon>
        <taxon>Pleosporales</taxon>
        <taxon>Pleosporineae</taxon>
        <taxon>Phaeosphaeriaceae</taxon>
        <taxon>Paraphoma</taxon>
    </lineage>
</organism>
<accession>A0A8K0QT13</accession>
<keyword evidence="1" id="KW-0472">Membrane</keyword>
<gene>
    <name evidence="2" type="ORF">FB567DRAFT_244052</name>
</gene>
<evidence type="ECO:0000313" key="2">
    <source>
        <dbReference type="EMBL" id="KAH7069285.1"/>
    </source>
</evidence>
<dbReference type="Proteomes" id="UP000813461">
    <property type="component" value="Unassembled WGS sequence"/>
</dbReference>
<dbReference type="InterPro" id="IPR010718">
    <property type="entry name" value="DUF1294"/>
</dbReference>
<dbReference type="EMBL" id="JAGMVJ010000030">
    <property type="protein sequence ID" value="KAH7069285.1"/>
    <property type="molecule type" value="Genomic_DNA"/>
</dbReference>
<keyword evidence="1" id="KW-0812">Transmembrane</keyword>
<dbReference type="Pfam" id="PF06961">
    <property type="entry name" value="DUF1294"/>
    <property type="match status" value="1"/>
</dbReference>
<evidence type="ECO:0008006" key="4">
    <source>
        <dbReference type="Google" id="ProtNLM"/>
    </source>
</evidence>
<protein>
    <recommendedName>
        <fullName evidence="4">DUF1294-domain-containing protein</fullName>
    </recommendedName>
</protein>
<comment type="caution">
    <text evidence="2">The sequence shown here is derived from an EMBL/GenBank/DDBJ whole genome shotgun (WGS) entry which is preliminary data.</text>
</comment>
<keyword evidence="3" id="KW-1185">Reference proteome</keyword>